<evidence type="ECO:0000256" key="3">
    <source>
        <dbReference type="ARBA" id="ARBA00012891"/>
    </source>
</evidence>
<dbReference type="GO" id="GO:0006281">
    <property type="term" value="P:DNA repair"/>
    <property type="evidence" value="ECO:0007669"/>
    <property type="project" value="TreeGrafter"/>
</dbReference>
<proteinExistence type="inferred from homology"/>
<organism evidence="14 15">
    <name type="scientific">Clostridium drakei</name>
    <dbReference type="NCBI Taxonomy" id="332101"/>
    <lineage>
        <taxon>Bacteria</taxon>
        <taxon>Bacillati</taxon>
        <taxon>Bacillota</taxon>
        <taxon>Clostridia</taxon>
        <taxon>Eubacteriales</taxon>
        <taxon>Clostridiaceae</taxon>
        <taxon>Clostridium</taxon>
    </lineage>
</organism>
<keyword evidence="4" id="KW-0799">Topoisomerase</keyword>
<evidence type="ECO:0000313" key="14">
    <source>
        <dbReference type="EMBL" id="AWI04321.1"/>
    </source>
</evidence>
<evidence type="ECO:0000256" key="1">
    <source>
        <dbReference type="ARBA" id="ARBA00000213"/>
    </source>
</evidence>
<keyword evidence="6 14" id="KW-0413">Isomerase</keyword>
<dbReference type="GO" id="GO:0043597">
    <property type="term" value="C:cytoplasmic replication fork"/>
    <property type="evidence" value="ECO:0007669"/>
    <property type="project" value="TreeGrafter"/>
</dbReference>
<reference evidence="15" key="1">
    <citation type="submission" date="2017-04" db="EMBL/GenBank/DDBJ databases">
        <authorList>
            <person name="Song Y."/>
            <person name="Cho B.-K."/>
        </authorList>
    </citation>
    <scope>NUCLEOTIDE SEQUENCE [LARGE SCALE GENOMIC DNA]</scope>
    <source>
        <strain evidence="15">SL1</strain>
    </source>
</reference>
<evidence type="ECO:0000259" key="12">
    <source>
        <dbReference type="PROSITE" id="PS50880"/>
    </source>
</evidence>
<dbReference type="InterPro" id="IPR034144">
    <property type="entry name" value="TOPRIM_TopoIII"/>
</dbReference>
<evidence type="ECO:0000256" key="11">
    <source>
        <dbReference type="SAM" id="MobiDB-lite"/>
    </source>
</evidence>
<dbReference type="Proteomes" id="UP000244910">
    <property type="component" value="Chromosome"/>
</dbReference>
<keyword evidence="15" id="KW-1185">Reference proteome</keyword>
<dbReference type="Pfam" id="PF13342">
    <property type="entry name" value="Toprim_Crpt"/>
    <property type="match status" value="1"/>
</dbReference>
<dbReference type="AlphaFoldDB" id="A0A2U8DPD1"/>
<evidence type="ECO:0000256" key="4">
    <source>
        <dbReference type="ARBA" id="ARBA00023029"/>
    </source>
</evidence>
<dbReference type="SMART" id="SM00437">
    <property type="entry name" value="TOP1Ac"/>
    <property type="match status" value="1"/>
</dbReference>
<dbReference type="InterPro" id="IPR013825">
    <property type="entry name" value="Topo_IA_cen_sub2"/>
</dbReference>
<feature type="region of interest" description="Disordered" evidence="11">
    <location>
        <begin position="664"/>
        <end position="685"/>
    </location>
</feature>
<dbReference type="InterPro" id="IPR000380">
    <property type="entry name" value="Topo_IA"/>
</dbReference>
<dbReference type="PRINTS" id="PR00417">
    <property type="entry name" value="PRTPISMRASEI"/>
</dbReference>
<dbReference type="SMART" id="SM00436">
    <property type="entry name" value="TOP1Bc"/>
    <property type="match status" value="1"/>
</dbReference>
<evidence type="ECO:0000256" key="2">
    <source>
        <dbReference type="ARBA" id="ARBA00009446"/>
    </source>
</evidence>
<dbReference type="Pfam" id="PF01751">
    <property type="entry name" value="Toprim"/>
    <property type="match status" value="1"/>
</dbReference>
<keyword evidence="5" id="KW-0238">DNA-binding</keyword>
<dbReference type="PROSITE" id="PS52039">
    <property type="entry name" value="TOPO_IA_2"/>
    <property type="match status" value="1"/>
</dbReference>
<evidence type="ECO:0000259" key="13">
    <source>
        <dbReference type="PROSITE" id="PS52039"/>
    </source>
</evidence>
<dbReference type="OrthoDB" id="9803554at2"/>
<dbReference type="InterPro" id="IPR006171">
    <property type="entry name" value="TOPRIM_dom"/>
</dbReference>
<dbReference type="PANTHER" id="PTHR11390:SF21">
    <property type="entry name" value="DNA TOPOISOMERASE 3-ALPHA"/>
    <property type="match status" value="1"/>
</dbReference>
<dbReference type="PROSITE" id="PS50880">
    <property type="entry name" value="TOPRIM"/>
    <property type="match status" value="1"/>
</dbReference>
<dbReference type="EC" id="5.6.2.1" evidence="3"/>
<dbReference type="GO" id="GO:0006265">
    <property type="term" value="P:DNA topological change"/>
    <property type="evidence" value="ECO:0007669"/>
    <property type="project" value="InterPro"/>
</dbReference>
<dbReference type="Gene3D" id="1.10.460.10">
    <property type="entry name" value="Topoisomerase I, domain 2"/>
    <property type="match status" value="1"/>
</dbReference>
<dbReference type="InterPro" id="IPR023405">
    <property type="entry name" value="Topo_IA_core_domain"/>
</dbReference>
<comment type="catalytic activity">
    <reaction evidence="1">
        <text>ATP-independent breakage of single-stranded DNA, followed by passage and rejoining.</text>
        <dbReference type="EC" id="5.6.2.1"/>
    </reaction>
</comment>
<dbReference type="GO" id="GO:0006310">
    <property type="term" value="P:DNA recombination"/>
    <property type="evidence" value="ECO:0007669"/>
    <property type="project" value="TreeGrafter"/>
</dbReference>
<dbReference type="GO" id="GO:0003677">
    <property type="term" value="F:DNA binding"/>
    <property type="evidence" value="ECO:0007669"/>
    <property type="project" value="UniProtKB-KW"/>
</dbReference>
<evidence type="ECO:0000256" key="9">
    <source>
        <dbReference type="ARBA" id="ARBA00032235"/>
    </source>
</evidence>
<evidence type="ECO:0000256" key="5">
    <source>
        <dbReference type="ARBA" id="ARBA00023125"/>
    </source>
</evidence>
<dbReference type="Gene3D" id="3.40.50.140">
    <property type="match status" value="1"/>
</dbReference>
<accession>A0A2U8DPD1</accession>
<evidence type="ECO:0000256" key="10">
    <source>
        <dbReference type="ARBA" id="ARBA00032877"/>
    </source>
</evidence>
<feature type="domain" description="Toprim" evidence="12">
    <location>
        <begin position="3"/>
        <end position="137"/>
    </location>
</feature>
<dbReference type="CDD" id="cd00186">
    <property type="entry name" value="TOP1Ac"/>
    <property type="match status" value="1"/>
</dbReference>
<comment type="similarity">
    <text evidence="2">Belongs to the type IA topoisomerase family.</text>
</comment>
<evidence type="ECO:0000313" key="15">
    <source>
        <dbReference type="Proteomes" id="UP000244910"/>
    </source>
</evidence>
<evidence type="ECO:0000256" key="8">
    <source>
        <dbReference type="ARBA" id="ARBA00031985"/>
    </source>
</evidence>
<dbReference type="CDD" id="cd03362">
    <property type="entry name" value="TOPRIM_TopoIA_TopoIII"/>
    <property type="match status" value="1"/>
</dbReference>
<dbReference type="GO" id="GO:0003917">
    <property type="term" value="F:DNA topoisomerase type I (single strand cut, ATP-independent) activity"/>
    <property type="evidence" value="ECO:0007669"/>
    <property type="project" value="UniProtKB-EC"/>
</dbReference>
<evidence type="ECO:0000256" key="7">
    <source>
        <dbReference type="ARBA" id="ARBA00030003"/>
    </source>
</evidence>
<sequence length="775" mass="88282">MSKALFITEKPSVAMEYVKLLNVKGTKRDGYIESDKAVFSWCVGHMVTMSYPEAYDSNLKRWSLDTLPFLPKEYKYEIIPAVSKQFNIVSGLLKREDISTIYVCTDSGREGEYIYRLVDQMVGVQGKEKKRVWIDSQTEEEIRRGIKEAKDISEYDSLADSAYLRAKEDYLLGINFSRLLTLKYGKTVANATGDKLVVIAVGRVMSCVLGMIVDREREIRSFVKTPFYKILGSFDGNSSGEYEEEMVYEGEWKSVEGSKYKDSPLLYNEGGFKKREDAEKFIEEIGEKIFEQEPVIENIKKTVESKNAPLLFNLAELQNECSKKFKISPEETLNKIQSLYEKKLLTYPRTDARVLSKAVAKEIDKNIRKLLKYDGDKEVKVIAKNILNNKWYSNLEKTKYVNDSKITDHYAIIPTGEGLQSYNGLTDLEKKVYNLVLRRFLAIFYPPAKYNKIAITTQAGEERFFTTDKVCVEEGYLNVLKEYKKNKEEKNLKFLSKLKKGQIVDVVDMEVKEGETSPPKKYTSGSIIIAMENAGKLIEDEELREQIKGAGIGTSATRAEILKKLEKIGYIMSDKKTQVISPTQKGEMIYEVIINSIPTLLNPTLTASWEKGLKMVYGKEIEPDIFMKKLEDYTKLNVKKVMDRMNMGDMHSFFEEVKDKNSNGVKVKSSSKSKKSLKTDKNENGTRESLGLCPICKTGDIVKNSKGYGCNNWQSGCKFFVAEICGKKIPVEQIKNLMNHGKTDIINGFKSKKGNEFNARLIIKGGKIELSFENS</sequence>
<dbReference type="InterPro" id="IPR025589">
    <property type="entry name" value="Toprim_C_rpt"/>
</dbReference>
<dbReference type="InterPro" id="IPR013824">
    <property type="entry name" value="Topo_IA_cen_sub1"/>
</dbReference>
<dbReference type="EMBL" id="CP020953">
    <property type="protein sequence ID" value="AWI04321.1"/>
    <property type="molecule type" value="Genomic_DNA"/>
</dbReference>
<gene>
    <name evidence="14" type="ORF">B9W14_07355</name>
</gene>
<dbReference type="Gene3D" id="2.70.20.10">
    <property type="entry name" value="Topoisomerase I, domain 3"/>
    <property type="match status" value="1"/>
</dbReference>
<evidence type="ECO:0000256" key="6">
    <source>
        <dbReference type="ARBA" id="ARBA00023235"/>
    </source>
</evidence>
<dbReference type="SUPFAM" id="SSF56712">
    <property type="entry name" value="Prokaryotic type I DNA topoisomerase"/>
    <property type="match status" value="1"/>
</dbReference>
<dbReference type="SMART" id="SM00493">
    <property type="entry name" value="TOPRIM"/>
    <property type="match status" value="1"/>
</dbReference>
<dbReference type="InterPro" id="IPR013826">
    <property type="entry name" value="Topo_IA_cen_sub3"/>
</dbReference>
<feature type="domain" description="Topo IA-type catalytic" evidence="13">
    <location>
        <begin position="155"/>
        <end position="639"/>
    </location>
</feature>
<name>A0A2U8DPD1_9CLOT</name>
<dbReference type="Gene3D" id="1.10.290.10">
    <property type="entry name" value="Topoisomerase I, domain 4"/>
    <property type="match status" value="1"/>
</dbReference>
<dbReference type="InterPro" id="IPR013497">
    <property type="entry name" value="Topo_IA_cen"/>
</dbReference>
<protein>
    <recommendedName>
        <fullName evidence="3">DNA topoisomerase</fullName>
        <ecNumber evidence="3">5.6.2.1</ecNumber>
    </recommendedName>
    <alternativeName>
        <fullName evidence="10">Omega-protein</fullName>
    </alternativeName>
    <alternativeName>
        <fullName evidence="9">Relaxing enzyme</fullName>
    </alternativeName>
    <alternativeName>
        <fullName evidence="7">Swivelase</fullName>
    </alternativeName>
    <alternativeName>
        <fullName evidence="8">Untwisting enzyme</fullName>
    </alternativeName>
</protein>
<dbReference type="InterPro" id="IPR023406">
    <property type="entry name" value="Topo_IA_AS"/>
</dbReference>
<dbReference type="Pfam" id="PF01131">
    <property type="entry name" value="Topoisom_bac"/>
    <property type="match status" value="1"/>
</dbReference>
<dbReference type="PROSITE" id="PS00396">
    <property type="entry name" value="TOPO_IA_1"/>
    <property type="match status" value="1"/>
</dbReference>
<dbReference type="InterPro" id="IPR003601">
    <property type="entry name" value="Topo_IA_2"/>
</dbReference>
<dbReference type="PANTHER" id="PTHR11390">
    <property type="entry name" value="PROKARYOTIC DNA TOPOISOMERASE"/>
    <property type="match status" value="1"/>
</dbReference>
<dbReference type="RefSeq" id="WP_032078168.1">
    <property type="nucleotide sequence ID" value="NZ_CP020953.1"/>
</dbReference>
<dbReference type="InterPro" id="IPR003602">
    <property type="entry name" value="Topo_IA_DNA-bd_dom"/>
</dbReference>
<dbReference type="KEGG" id="cdrk:B9W14_07355"/>